<keyword evidence="2" id="KW-1185">Reference proteome</keyword>
<dbReference type="AlphaFoldDB" id="A0A2Y9BP18"/>
<evidence type="ECO:0000313" key="2">
    <source>
        <dbReference type="Proteomes" id="UP000250028"/>
    </source>
</evidence>
<gene>
    <name evidence="1" type="ORF">SAMN04489750_3971</name>
</gene>
<protein>
    <submittedName>
        <fullName evidence="1">Uncharacterized protein</fullName>
    </submittedName>
</protein>
<reference evidence="2" key="1">
    <citation type="submission" date="2016-10" db="EMBL/GenBank/DDBJ databases">
        <authorList>
            <person name="Varghese N."/>
            <person name="Submissions S."/>
        </authorList>
    </citation>
    <scope>NUCLEOTIDE SEQUENCE [LARGE SCALE GENOMIC DNA]</scope>
    <source>
        <strain evidence="2">DSM 22951</strain>
    </source>
</reference>
<sequence>MSDNLSVTTEARLRLNDTKPPTWGELRRFVALAADLPDDEFIGTEYDDQFLQLECLVMILPTAKAGS</sequence>
<proteinExistence type="predicted"/>
<dbReference type="RefSeq" id="WP_109689546.1">
    <property type="nucleotide sequence ID" value="NZ_QGDN01000004.1"/>
</dbReference>
<accession>A0A2Y9BP18</accession>
<evidence type="ECO:0000313" key="1">
    <source>
        <dbReference type="EMBL" id="SSA59151.1"/>
    </source>
</evidence>
<organism evidence="1 2">
    <name type="scientific">Branchiibius hedensis</name>
    <dbReference type="NCBI Taxonomy" id="672460"/>
    <lineage>
        <taxon>Bacteria</taxon>
        <taxon>Bacillati</taxon>
        <taxon>Actinomycetota</taxon>
        <taxon>Actinomycetes</taxon>
        <taxon>Micrococcales</taxon>
        <taxon>Dermacoccaceae</taxon>
        <taxon>Branchiibius</taxon>
    </lineage>
</organism>
<dbReference type="Proteomes" id="UP000250028">
    <property type="component" value="Unassembled WGS sequence"/>
</dbReference>
<dbReference type="EMBL" id="UESZ01000004">
    <property type="protein sequence ID" value="SSA59151.1"/>
    <property type="molecule type" value="Genomic_DNA"/>
</dbReference>
<name>A0A2Y9BP18_9MICO</name>